<dbReference type="eggNOG" id="COG0699">
    <property type="taxonomic scope" value="Bacteria"/>
</dbReference>
<dbReference type="SUPFAM" id="SSF52540">
    <property type="entry name" value="P-loop containing nucleoside triphosphate hydrolases"/>
    <property type="match status" value="1"/>
</dbReference>
<dbReference type="AlphaFoldDB" id="F5XP91"/>
<reference evidence="2 3" key="1">
    <citation type="submission" date="2011-05" db="EMBL/GenBank/DDBJ databases">
        <title>Whole genome sequence of Microlunatus phosphovorus NM-1.</title>
        <authorList>
            <person name="Hosoyama A."/>
            <person name="Sasaki K."/>
            <person name="Harada T."/>
            <person name="Igarashi R."/>
            <person name="Kawakoshi A."/>
            <person name="Sasagawa M."/>
            <person name="Fukada J."/>
            <person name="Nakamura S."/>
            <person name="Katano Y."/>
            <person name="Hanada S."/>
            <person name="Kamagata Y."/>
            <person name="Nakamura N."/>
            <person name="Yamazaki S."/>
            <person name="Fujita N."/>
        </authorList>
    </citation>
    <scope>NUCLEOTIDE SEQUENCE [LARGE SCALE GENOMIC DNA]</scope>
    <source>
        <strain evidence="3">ATCC 700054 / DSM 10555 / JCM 9379 / NBRC 101784 / NCIMB 13414 / VKM Ac-1990 / NM-1</strain>
    </source>
</reference>
<keyword evidence="3" id="KW-1185">Reference proteome</keyword>
<dbReference type="GO" id="GO:0000028">
    <property type="term" value="P:ribosomal small subunit assembly"/>
    <property type="evidence" value="ECO:0007669"/>
    <property type="project" value="TreeGrafter"/>
</dbReference>
<name>F5XP91_MICPN</name>
<feature type="region of interest" description="Disordered" evidence="1">
    <location>
        <begin position="571"/>
        <end position="630"/>
    </location>
</feature>
<dbReference type="InterPro" id="IPR027417">
    <property type="entry name" value="P-loop_NTPase"/>
</dbReference>
<dbReference type="Gene3D" id="3.40.50.300">
    <property type="entry name" value="P-loop containing nucleotide triphosphate hydrolases"/>
    <property type="match status" value="1"/>
</dbReference>
<organism evidence="2 3">
    <name type="scientific">Microlunatus phosphovorus (strain ATCC 700054 / DSM 10555 / JCM 9379 / NBRC 101784 / NCIMB 13414 / VKM Ac-1990 / NM-1)</name>
    <dbReference type="NCBI Taxonomy" id="1032480"/>
    <lineage>
        <taxon>Bacteria</taxon>
        <taxon>Bacillati</taxon>
        <taxon>Actinomycetota</taxon>
        <taxon>Actinomycetes</taxon>
        <taxon>Propionibacteriales</taxon>
        <taxon>Propionibacteriaceae</taxon>
        <taxon>Microlunatus</taxon>
    </lineage>
</organism>
<protein>
    <recommendedName>
        <fullName evidence="4">ABC transporter</fullName>
    </recommendedName>
</protein>
<dbReference type="KEGG" id="mph:MLP_37170"/>
<accession>F5XP91</accession>
<dbReference type="STRING" id="1032480.MLP_37170"/>
<evidence type="ECO:0008006" key="4">
    <source>
        <dbReference type="Google" id="ProtNLM"/>
    </source>
</evidence>
<dbReference type="PANTHER" id="PTHR42698">
    <property type="entry name" value="GTPASE ERA"/>
    <property type="match status" value="1"/>
</dbReference>
<dbReference type="InterPro" id="IPR005662">
    <property type="entry name" value="GTPase_Era-like"/>
</dbReference>
<dbReference type="EMBL" id="AP012204">
    <property type="protein sequence ID" value="BAK36731.1"/>
    <property type="molecule type" value="Genomic_DNA"/>
</dbReference>
<evidence type="ECO:0000256" key="1">
    <source>
        <dbReference type="SAM" id="MobiDB-lite"/>
    </source>
</evidence>
<dbReference type="PANTHER" id="PTHR42698:SF1">
    <property type="entry name" value="GTPASE ERA, MITOCHONDRIAL"/>
    <property type="match status" value="1"/>
</dbReference>
<dbReference type="GO" id="GO:0005829">
    <property type="term" value="C:cytosol"/>
    <property type="evidence" value="ECO:0007669"/>
    <property type="project" value="TreeGrafter"/>
</dbReference>
<dbReference type="OrthoDB" id="207675at2"/>
<sequence length="649" mass="68404">MWAEQEVLVVGLDGALLSLRDALAAVRLPIDLPGTGEQRQAATEAAKQLDDYILPRLATIDAPLLAVVGGSTGAGKSTLVNSVVGRRVSAPGVIRPTTRAPVLVHHPDDAKWFADLRILPGLARSSGVTSDTRSLQLVTEPNVPPGLAILDAPDIDSVVAENRQLATQLLAAADLWLFVTSAARYADAVPWDFLLAAADRSAAVAVVLDRVPPRAMAEVPAHLGRLMGERGLGRSPLFAVPETDVDAEGLLPVSAIQPIRSWLARLAADQASRAAVVRQTLDGAIFSVVRRGPTLADAVDEQAATLSQLRAEADQSYAEAVRTVGVQSADGTLLRGEVLARWQEFVGTGEFFRAVEEKISWLRDKIGSVFRGEPPGANNLKVAVGSGLEALLRSEADAAAERAEASWRANSAGRQLLARAHTDLGRATADFDERAAWVIRDWQGAVLELVADTGMSKRSRARFMALGVNGVGVALMIVVFAQTGGVTGAEIGIAGGTSVLAQRVLEGVFGDQAVRTLAKTAKDELDSRVEALMSEELVRYHQVLDETLGDPEAADRLRAAVSAVERELGAASVDGPGASGPTVSDPGVSSLGSSVPEVPALPQTPQTRPGLEGLRVQQIPYGRGDDDDEDIVDAELVADGEDRTSDGYR</sequence>
<gene>
    <name evidence="2" type="ordered locus">MLP_37170</name>
</gene>
<proteinExistence type="predicted"/>
<dbReference type="Proteomes" id="UP000007947">
    <property type="component" value="Chromosome"/>
</dbReference>
<dbReference type="GO" id="GO:0019843">
    <property type="term" value="F:rRNA binding"/>
    <property type="evidence" value="ECO:0007669"/>
    <property type="project" value="TreeGrafter"/>
</dbReference>
<dbReference type="HOGENOM" id="CLU_019886_0_0_11"/>
<evidence type="ECO:0000313" key="2">
    <source>
        <dbReference type="EMBL" id="BAK36731.1"/>
    </source>
</evidence>
<evidence type="ECO:0000313" key="3">
    <source>
        <dbReference type="Proteomes" id="UP000007947"/>
    </source>
</evidence>
<dbReference type="GO" id="GO:0043024">
    <property type="term" value="F:ribosomal small subunit binding"/>
    <property type="evidence" value="ECO:0007669"/>
    <property type="project" value="TreeGrafter"/>
</dbReference>
<dbReference type="GO" id="GO:0005525">
    <property type="term" value="F:GTP binding"/>
    <property type="evidence" value="ECO:0007669"/>
    <property type="project" value="InterPro"/>
</dbReference>